<gene>
    <name evidence="3" type="ORF">TVAG_493270</name>
</gene>
<dbReference type="RefSeq" id="XP_001330039.1">
    <property type="nucleotide sequence ID" value="XM_001330004.1"/>
</dbReference>
<proteinExistence type="predicted"/>
<dbReference type="PANTHER" id="PTHR14690:SF0">
    <property type="entry name" value="IQ MOTIF CONTAINING WITH AAA DOMAIN 1"/>
    <property type="match status" value="1"/>
</dbReference>
<feature type="region of interest" description="Disordered" evidence="1">
    <location>
        <begin position="446"/>
        <end position="468"/>
    </location>
</feature>
<dbReference type="STRING" id="5722.A2F2D5"/>
<reference evidence="3" key="1">
    <citation type="submission" date="2006-10" db="EMBL/GenBank/DDBJ databases">
        <authorList>
            <person name="Amadeo P."/>
            <person name="Zhao Q."/>
            <person name="Wortman J."/>
            <person name="Fraser-Liggett C."/>
            <person name="Carlton J."/>
        </authorList>
    </citation>
    <scope>NUCLEOTIDE SEQUENCE</scope>
    <source>
        <strain evidence="3">G3</strain>
    </source>
</reference>
<dbReference type="PANTHER" id="PTHR14690">
    <property type="entry name" value="IQ MOTIF CONTAINING WITH AAA DOMAIN 1"/>
    <property type="match status" value="1"/>
</dbReference>
<dbReference type="KEGG" id="tva:4758777"/>
<feature type="domain" description="AAA+ ATPase" evidence="2">
    <location>
        <begin position="540"/>
        <end position="670"/>
    </location>
</feature>
<dbReference type="OMA" id="VCHETGA"/>
<organism evidence="3 4">
    <name type="scientific">Trichomonas vaginalis (strain ATCC PRA-98 / G3)</name>
    <dbReference type="NCBI Taxonomy" id="412133"/>
    <lineage>
        <taxon>Eukaryota</taxon>
        <taxon>Metamonada</taxon>
        <taxon>Parabasalia</taxon>
        <taxon>Trichomonadida</taxon>
        <taxon>Trichomonadidae</taxon>
        <taxon>Trichomonas</taxon>
    </lineage>
</organism>
<dbReference type="SMART" id="SM00382">
    <property type="entry name" value="AAA"/>
    <property type="match status" value="1"/>
</dbReference>
<feature type="compositionally biased region" description="Basic residues" evidence="1">
    <location>
        <begin position="446"/>
        <end position="461"/>
    </location>
</feature>
<dbReference type="eggNOG" id="KOG0740">
    <property type="taxonomic scope" value="Eukaryota"/>
</dbReference>
<reference evidence="3" key="2">
    <citation type="journal article" date="2007" name="Science">
        <title>Draft genome sequence of the sexually transmitted pathogen Trichomonas vaginalis.</title>
        <authorList>
            <person name="Carlton J.M."/>
            <person name="Hirt R.P."/>
            <person name="Silva J.C."/>
            <person name="Delcher A.L."/>
            <person name="Schatz M."/>
            <person name="Zhao Q."/>
            <person name="Wortman J.R."/>
            <person name="Bidwell S.L."/>
            <person name="Alsmark U.C.M."/>
            <person name="Besteiro S."/>
            <person name="Sicheritz-Ponten T."/>
            <person name="Noel C.J."/>
            <person name="Dacks J.B."/>
            <person name="Foster P.G."/>
            <person name="Simillion C."/>
            <person name="Van de Peer Y."/>
            <person name="Miranda-Saavedra D."/>
            <person name="Barton G.J."/>
            <person name="Westrop G.D."/>
            <person name="Mueller S."/>
            <person name="Dessi D."/>
            <person name="Fiori P.L."/>
            <person name="Ren Q."/>
            <person name="Paulsen I."/>
            <person name="Zhang H."/>
            <person name="Bastida-Corcuera F.D."/>
            <person name="Simoes-Barbosa A."/>
            <person name="Brown M.T."/>
            <person name="Hayes R.D."/>
            <person name="Mukherjee M."/>
            <person name="Okumura C.Y."/>
            <person name="Schneider R."/>
            <person name="Smith A.J."/>
            <person name="Vanacova S."/>
            <person name="Villalvazo M."/>
            <person name="Haas B.J."/>
            <person name="Pertea M."/>
            <person name="Feldblyum T.V."/>
            <person name="Utterback T.R."/>
            <person name="Shu C.L."/>
            <person name="Osoegawa K."/>
            <person name="de Jong P.J."/>
            <person name="Hrdy I."/>
            <person name="Horvathova L."/>
            <person name="Zubacova Z."/>
            <person name="Dolezal P."/>
            <person name="Malik S.B."/>
            <person name="Logsdon J.M. Jr."/>
            <person name="Henze K."/>
            <person name="Gupta A."/>
            <person name="Wang C.C."/>
            <person name="Dunne R.L."/>
            <person name="Upcroft J.A."/>
            <person name="Upcroft P."/>
            <person name="White O."/>
            <person name="Salzberg S.L."/>
            <person name="Tang P."/>
            <person name="Chiu C.-H."/>
            <person name="Lee Y.-S."/>
            <person name="Embley T.M."/>
            <person name="Coombs G.H."/>
            <person name="Mottram J.C."/>
            <person name="Tachezy J."/>
            <person name="Fraser-Liggett C.M."/>
            <person name="Johnson P.J."/>
        </authorList>
    </citation>
    <scope>NUCLEOTIDE SEQUENCE [LARGE SCALE GENOMIC DNA]</scope>
    <source>
        <strain evidence="3">G3</strain>
    </source>
</reference>
<protein>
    <submittedName>
        <fullName evidence="3">ATPase, AAA family protein</fullName>
    </submittedName>
</protein>
<dbReference type="InterPro" id="IPR003593">
    <property type="entry name" value="AAA+_ATPase"/>
</dbReference>
<evidence type="ECO:0000256" key="1">
    <source>
        <dbReference type="SAM" id="MobiDB-lite"/>
    </source>
</evidence>
<evidence type="ECO:0000259" key="2">
    <source>
        <dbReference type="SMART" id="SM00382"/>
    </source>
</evidence>
<dbReference type="Gene3D" id="1.10.8.60">
    <property type="match status" value="1"/>
</dbReference>
<dbReference type="InterPro" id="IPR052267">
    <property type="entry name" value="N-DRC_Component"/>
</dbReference>
<keyword evidence="4" id="KW-1185">Reference proteome</keyword>
<dbReference type="VEuPathDB" id="TrichDB:TVAGG3_0233010"/>
<dbReference type="InterPro" id="IPR027417">
    <property type="entry name" value="P-loop_NTPase"/>
</dbReference>
<dbReference type="AlphaFoldDB" id="A2F2D5"/>
<dbReference type="SUPFAM" id="SSF52540">
    <property type="entry name" value="P-loop containing nucleoside triphosphate hydrolases"/>
    <property type="match status" value="1"/>
</dbReference>
<evidence type="ECO:0000313" key="4">
    <source>
        <dbReference type="Proteomes" id="UP000001542"/>
    </source>
</evidence>
<dbReference type="OrthoDB" id="3046016at2759"/>
<feature type="compositionally biased region" description="Basic and acidic residues" evidence="1">
    <location>
        <begin position="345"/>
        <end position="370"/>
    </location>
</feature>
<sequence>MSSRVLHDMLMQAYERLQSVAAQDQNTNTSDKQTSLTLISEYLEIYTLLEECYDQTIQTQRRTNIHQLLQAVVSRLLEVIKDAPSEDVGFNPKLSKWENISQAIMAQTLTNDIEIPIPRIVKDLQVTFQTRESTIAKDVEHFKEYRIAEEMKQPPPMPLEEAVLIVQCAERARRARHETIIKRGVQQETVKIARQSRFSDREKSANIIKRFWWKYGARNKDGRYREQEKELIGMKSTANIRELQMKIIKTMMDRKEKQKIYANELQGAEKISKRWLEDNKATDEIRKYDSLAAKYYNRKKLQKKPLDIKHDVILTLAQEIENGEEEDPGFDEVVQKNVDALVEAQKKKMQPKDEKKKEEKKPDNTKKGKDAPVSVLSPSVQKIVDNLGEFEKLWGPEADPSPSDDISIDLVRKEMWEQMVPELIQKTREKLIRELKNLKILDARRCKKARPPRQRNKRQRKVKDPFGGKEPEQVLADFVGYGIIKNVPTTTFKDFVGHYNTTDPGDYGDPDPSTSYAAVRNNVIIEGVLPFAADRNMAGLPNGLLITGPKGCGKTTLAYAIINALGALFIDLSPEVLVGKELPSAKQLITQVIAFAKPSAPAVILIDDIDLMFGNRKRANSSKKYKSQFQRNLKKLKPPMNIFLVATASQEIAAAGMKLFDRKIEIPFPNFPTRVAIWNHWLAKKGLLIPSISVNALAFASDGCTAATIARAVNKAERVKASRTEPKDPITDTEILSFLVEGPAEEWKDAQVEPKKKKKAA</sequence>
<dbReference type="GO" id="GO:0005524">
    <property type="term" value="F:ATP binding"/>
    <property type="evidence" value="ECO:0007669"/>
    <property type="project" value="InterPro"/>
</dbReference>
<dbReference type="SMR" id="A2F2D5"/>
<dbReference type="Pfam" id="PF00004">
    <property type="entry name" value="AAA"/>
    <property type="match status" value="1"/>
</dbReference>
<feature type="region of interest" description="Disordered" evidence="1">
    <location>
        <begin position="345"/>
        <end position="377"/>
    </location>
</feature>
<evidence type="ECO:0000313" key="3">
    <source>
        <dbReference type="EMBL" id="EAY00954.1"/>
    </source>
</evidence>
<dbReference type="InterPro" id="IPR003959">
    <property type="entry name" value="ATPase_AAA_core"/>
</dbReference>
<dbReference type="EMBL" id="DS113584">
    <property type="protein sequence ID" value="EAY00954.1"/>
    <property type="molecule type" value="Genomic_DNA"/>
</dbReference>
<accession>A2F2D5</accession>
<name>A2F2D5_TRIV3</name>
<dbReference type="Gene3D" id="3.40.50.300">
    <property type="entry name" value="P-loop containing nucleotide triphosphate hydrolases"/>
    <property type="match status" value="1"/>
</dbReference>
<dbReference type="InParanoid" id="A2F2D5"/>
<dbReference type="Proteomes" id="UP000001542">
    <property type="component" value="Unassembled WGS sequence"/>
</dbReference>
<dbReference type="GO" id="GO:0016887">
    <property type="term" value="F:ATP hydrolysis activity"/>
    <property type="evidence" value="ECO:0007669"/>
    <property type="project" value="InterPro"/>
</dbReference>
<dbReference type="VEuPathDB" id="TrichDB:TVAG_493270"/>